<keyword evidence="4 8" id="KW-0813">Transport</keyword>
<dbReference type="PANTHER" id="PTHR42930:SF3">
    <property type="entry name" value="PHOSPHATE-SPECIFIC TRANSPORT SYSTEM ACCESSORY PROTEIN PHOU"/>
    <property type="match status" value="1"/>
</dbReference>
<evidence type="ECO:0000256" key="5">
    <source>
        <dbReference type="ARBA" id="ARBA00022490"/>
    </source>
</evidence>
<dbReference type="GO" id="GO:0030643">
    <property type="term" value="P:intracellular phosphate ion homeostasis"/>
    <property type="evidence" value="ECO:0007669"/>
    <property type="project" value="InterPro"/>
</dbReference>
<protein>
    <recommendedName>
        <fullName evidence="8">Phosphate-specific transport system accessory protein PhoU</fullName>
    </recommendedName>
</protein>
<dbReference type="GO" id="GO:0005737">
    <property type="term" value="C:cytoplasm"/>
    <property type="evidence" value="ECO:0007669"/>
    <property type="project" value="UniProtKB-SubCell"/>
</dbReference>
<dbReference type="OrthoDB" id="9814256at2"/>
<dbReference type="Gene3D" id="1.20.58.220">
    <property type="entry name" value="Phosphate transport system protein phou homolog 2, domain 2"/>
    <property type="match status" value="1"/>
</dbReference>
<reference evidence="10 11" key="1">
    <citation type="journal article" date="2013" name="Mar. Genomics">
        <title>Expression of sulfatases in Rhodopirellula baltica and the diversity of sulfatases in the genus Rhodopirellula.</title>
        <authorList>
            <person name="Wegner C.E."/>
            <person name="Richter-Heitmann T."/>
            <person name="Klindworth A."/>
            <person name="Klockow C."/>
            <person name="Richter M."/>
            <person name="Achstetter T."/>
            <person name="Glockner F.O."/>
            <person name="Harder J."/>
        </authorList>
    </citation>
    <scope>NUCLEOTIDE SEQUENCE [LARGE SCALE GENOMIC DNA]</scope>
    <source>
        <strain evidence="10 11">SM41</strain>
    </source>
</reference>
<evidence type="ECO:0000313" key="11">
    <source>
        <dbReference type="Proteomes" id="UP000011885"/>
    </source>
</evidence>
<dbReference type="RefSeq" id="WP_008678443.1">
    <property type="nucleotide sequence ID" value="NZ_ANOH01000181.1"/>
</dbReference>
<evidence type="ECO:0000256" key="8">
    <source>
        <dbReference type="PIRNR" id="PIRNR003107"/>
    </source>
</evidence>
<dbReference type="NCBIfam" id="TIGR02135">
    <property type="entry name" value="phoU_full"/>
    <property type="match status" value="1"/>
</dbReference>
<dbReference type="AlphaFoldDB" id="M5U3F9"/>
<evidence type="ECO:0000256" key="7">
    <source>
        <dbReference type="ARBA" id="ARBA00056181"/>
    </source>
</evidence>
<proteinExistence type="inferred from homology"/>
<dbReference type="GO" id="GO:0006817">
    <property type="term" value="P:phosphate ion transport"/>
    <property type="evidence" value="ECO:0007669"/>
    <property type="project" value="UniProtKB-KW"/>
</dbReference>
<evidence type="ECO:0000256" key="4">
    <source>
        <dbReference type="ARBA" id="ARBA00022448"/>
    </source>
</evidence>
<comment type="subcellular location">
    <subcellularLocation>
        <location evidence="1 8">Cytoplasm</location>
    </subcellularLocation>
</comment>
<dbReference type="InterPro" id="IPR026022">
    <property type="entry name" value="PhoU_dom"/>
</dbReference>
<evidence type="ECO:0000259" key="9">
    <source>
        <dbReference type="Pfam" id="PF01895"/>
    </source>
</evidence>
<evidence type="ECO:0000256" key="3">
    <source>
        <dbReference type="ARBA" id="ARBA00011738"/>
    </source>
</evidence>
<comment type="function">
    <text evidence="7 8">Plays a role in the regulation of phosphate uptake.</text>
</comment>
<dbReference type="InterPro" id="IPR038078">
    <property type="entry name" value="PhoU-like_sf"/>
</dbReference>
<sequence>MSKHLDRGMTQLRSDLVKQFGIVEQMMSLSVRSLVERRSDLAVSVIDTDDEVDAKDIQIEEDCLKLLALHQPVAEDLRWLVTVVKINGDLERMADLACNIAERSISLDLFPLFRVPENVSKMVGTTIGMVRSALDSFLEHDADLARNVILADDEVDRLNVEMIQEIERRMREDPESVEPSLHCFSAIRHLERIADMATHVAEETVYLVSGDIVRHRRGEPES</sequence>
<dbReference type="SUPFAM" id="SSF109755">
    <property type="entry name" value="PhoU-like"/>
    <property type="match status" value="1"/>
</dbReference>
<name>M5U3F9_9BACT</name>
<dbReference type="Pfam" id="PF01895">
    <property type="entry name" value="PhoU"/>
    <property type="match status" value="2"/>
</dbReference>
<evidence type="ECO:0000256" key="6">
    <source>
        <dbReference type="ARBA" id="ARBA00022592"/>
    </source>
</evidence>
<feature type="domain" description="PhoU" evidence="9">
    <location>
        <begin position="119"/>
        <end position="203"/>
    </location>
</feature>
<organism evidence="10 11">
    <name type="scientific">Rhodopirellula sallentina SM41</name>
    <dbReference type="NCBI Taxonomy" id="1263870"/>
    <lineage>
        <taxon>Bacteria</taxon>
        <taxon>Pseudomonadati</taxon>
        <taxon>Planctomycetota</taxon>
        <taxon>Planctomycetia</taxon>
        <taxon>Pirellulales</taxon>
        <taxon>Pirellulaceae</taxon>
        <taxon>Rhodopirellula</taxon>
    </lineage>
</organism>
<dbReference type="GO" id="GO:0045936">
    <property type="term" value="P:negative regulation of phosphate metabolic process"/>
    <property type="evidence" value="ECO:0007669"/>
    <property type="project" value="InterPro"/>
</dbReference>
<comment type="similarity">
    <text evidence="2 8">Belongs to the PhoU family.</text>
</comment>
<gene>
    <name evidence="10" type="ORF">RSSM_02556</name>
</gene>
<dbReference type="EMBL" id="ANOH01000181">
    <property type="protein sequence ID" value="EMI55992.1"/>
    <property type="molecule type" value="Genomic_DNA"/>
</dbReference>
<accession>M5U3F9</accession>
<dbReference type="FunFam" id="1.20.58.220:FF:000004">
    <property type="entry name" value="Phosphate-specific transport system accessory protein PhoU"/>
    <property type="match status" value="1"/>
</dbReference>
<evidence type="ECO:0000256" key="2">
    <source>
        <dbReference type="ARBA" id="ARBA00008107"/>
    </source>
</evidence>
<keyword evidence="5 8" id="KW-0963">Cytoplasm</keyword>
<comment type="caution">
    <text evidence="10">The sequence shown here is derived from an EMBL/GenBank/DDBJ whole genome shotgun (WGS) entry which is preliminary data.</text>
</comment>
<evidence type="ECO:0000313" key="10">
    <source>
        <dbReference type="EMBL" id="EMI55992.1"/>
    </source>
</evidence>
<dbReference type="PATRIC" id="fig|1263870.3.peg.2717"/>
<dbReference type="PANTHER" id="PTHR42930">
    <property type="entry name" value="PHOSPHATE-SPECIFIC TRANSPORT SYSTEM ACCESSORY PROTEIN PHOU"/>
    <property type="match status" value="1"/>
</dbReference>
<comment type="subunit">
    <text evidence="3 8">Homodimer.</text>
</comment>
<keyword evidence="11" id="KW-1185">Reference proteome</keyword>
<evidence type="ECO:0000256" key="1">
    <source>
        <dbReference type="ARBA" id="ARBA00004496"/>
    </source>
</evidence>
<keyword evidence="6 8" id="KW-0592">Phosphate transport</keyword>
<dbReference type="InterPro" id="IPR028366">
    <property type="entry name" value="PhoU"/>
</dbReference>
<dbReference type="Proteomes" id="UP000011885">
    <property type="component" value="Unassembled WGS sequence"/>
</dbReference>
<feature type="domain" description="PhoU" evidence="9">
    <location>
        <begin position="20"/>
        <end position="103"/>
    </location>
</feature>
<dbReference type="PIRSF" id="PIRSF003107">
    <property type="entry name" value="PhoU"/>
    <property type="match status" value="1"/>
</dbReference>